<dbReference type="Proteomes" id="UP000185511">
    <property type="component" value="Chromosome"/>
</dbReference>
<dbReference type="KEGG" id="acad:UA74_06005"/>
<dbReference type="Pfam" id="PF20275">
    <property type="entry name" value="CTD10"/>
    <property type="match status" value="1"/>
</dbReference>
<evidence type="ECO:0000313" key="2">
    <source>
        <dbReference type="EMBL" id="APU13275.1"/>
    </source>
</evidence>
<protein>
    <recommendedName>
        <fullName evidence="1">ABC-three component systems C-terminal domain-containing protein</fullName>
    </recommendedName>
</protein>
<evidence type="ECO:0000259" key="1">
    <source>
        <dbReference type="Pfam" id="PF20275"/>
    </source>
</evidence>
<evidence type="ECO:0000313" key="3">
    <source>
        <dbReference type="Proteomes" id="UP000185511"/>
    </source>
</evidence>
<name>A0AAC9LAD4_9PSEU</name>
<gene>
    <name evidence="2" type="ORF">UA74_06005</name>
</gene>
<proteinExistence type="predicted"/>
<dbReference type="EMBL" id="CP016076">
    <property type="protein sequence ID" value="APU13275.1"/>
    <property type="molecule type" value="Genomic_DNA"/>
</dbReference>
<sequence>MGAMVPVQRIYAKMRFRQVVEELHTAEFEKFFHRLMELSAPDYVPVRTHGNIGDRGADGLSLHEGSLYACYGPEVFNAEEVRSKFRKDLNSAVTHRSGQFSTFVFVHNDRRRGIHPEISKMIQQAQLDHHPVKFQQLGPDKLWYKAMVLDVVAIEELLDCQIPIENLVFGISDLAPLIEHLRSNRPQPDQFRRVEPPPAAKIEFNELGDEVREFLVIGLRSTHLISAYFQGRLDAYAEDQVAAGFTAYYDEARRELEHRDSEKIIARLQEHIHGNKIPTPSTSLAGWGILAYFFERCHIFETPPADWSGSTAEQAAT</sequence>
<dbReference type="InterPro" id="IPR046919">
    <property type="entry name" value="ABC-3C_CTD10"/>
</dbReference>
<accession>A0AAC9LAD4</accession>
<reference evidence="3" key="1">
    <citation type="submission" date="2016-06" db="EMBL/GenBank/DDBJ databases">
        <title>Complete genome sequence of Actinoalloteichus fjordicus DSM 46855 (=ADI127-17), type strain of the new species Actinoalloteichus fjordicus.</title>
        <authorList>
            <person name="Ruckert C."/>
            <person name="Nouioui I."/>
            <person name="Willmese J."/>
            <person name="van Wezel G."/>
            <person name="Klenk H.-P."/>
            <person name="Kalinowski J."/>
            <person name="Zotchev S.B."/>
        </authorList>
    </citation>
    <scope>NUCLEOTIDE SEQUENCE [LARGE SCALE GENOMIC DNA]</scope>
    <source>
        <strain evidence="3">ADI127-7</strain>
    </source>
</reference>
<dbReference type="AlphaFoldDB" id="A0AAC9LAD4"/>
<organism evidence="2 3">
    <name type="scientific">Actinoalloteichus fjordicus</name>
    <dbReference type="NCBI Taxonomy" id="1612552"/>
    <lineage>
        <taxon>Bacteria</taxon>
        <taxon>Bacillati</taxon>
        <taxon>Actinomycetota</taxon>
        <taxon>Actinomycetes</taxon>
        <taxon>Pseudonocardiales</taxon>
        <taxon>Pseudonocardiaceae</taxon>
        <taxon>Actinoalloteichus</taxon>
    </lineage>
</organism>
<keyword evidence="3" id="KW-1185">Reference proteome</keyword>
<feature type="domain" description="ABC-three component systems C-terminal" evidence="1">
    <location>
        <begin position="172"/>
        <end position="301"/>
    </location>
</feature>